<accession>A0A5D0NWM1</accession>
<evidence type="ECO:0000259" key="2">
    <source>
        <dbReference type="Pfam" id="PF00296"/>
    </source>
</evidence>
<evidence type="ECO:0000256" key="1">
    <source>
        <dbReference type="ARBA" id="ARBA00023002"/>
    </source>
</evidence>
<dbReference type="Gene3D" id="3.20.20.30">
    <property type="entry name" value="Luciferase-like domain"/>
    <property type="match status" value="1"/>
</dbReference>
<dbReference type="InterPro" id="IPR050564">
    <property type="entry name" value="F420-G6PD/mer"/>
</dbReference>
<dbReference type="PANTHER" id="PTHR43244:SF1">
    <property type="entry name" value="5,10-METHYLENETETRAHYDROMETHANOPTERIN REDUCTASE"/>
    <property type="match status" value="1"/>
</dbReference>
<dbReference type="STRING" id="1220554.GCA_001552135_04779"/>
<protein>
    <submittedName>
        <fullName evidence="3">LLM class flavin-dependent oxidoreductase</fullName>
    </submittedName>
</protein>
<dbReference type="Pfam" id="PF00296">
    <property type="entry name" value="Bac_luciferase"/>
    <property type="match status" value="1"/>
</dbReference>
<dbReference type="EMBL" id="VSFG01000001">
    <property type="protein sequence ID" value="TYB48936.1"/>
    <property type="molecule type" value="Genomic_DNA"/>
</dbReference>
<dbReference type="GO" id="GO:0016705">
    <property type="term" value="F:oxidoreductase activity, acting on paired donors, with incorporation or reduction of molecular oxygen"/>
    <property type="evidence" value="ECO:0007669"/>
    <property type="project" value="InterPro"/>
</dbReference>
<feature type="domain" description="Luciferase-like" evidence="2">
    <location>
        <begin position="14"/>
        <end position="296"/>
    </location>
</feature>
<comment type="caution">
    <text evidence="3">The sequence shown here is derived from an EMBL/GenBank/DDBJ whole genome shotgun (WGS) entry which is preliminary data.</text>
</comment>
<reference evidence="3 4" key="1">
    <citation type="submission" date="2019-08" db="EMBL/GenBank/DDBJ databases">
        <title>Actinomadura sp. nov. CYP1-5 isolated from mountain soil.</title>
        <authorList>
            <person name="Songsumanus A."/>
            <person name="Kuncharoen N."/>
            <person name="Kudo T."/>
            <person name="Yuki M."/>
            <person name="Igarashi Y."/>
            <person name="Tanasupawat S."/>
        </authorList>
    </citation>
    <scope>NUCLEOTIDE SEQUENCE [LARGE SCALE GENOMIC DNA]</scope>
    <source>
        <strain evidence="3 4">JCM 14158</strain>
    </source>
</reference>
<dbReference type="InterPro" id="IPR036661">
    <property type="entry name" value="Luciferase-like_sf"/>
</dbReference>
<dbReference type="RefSeq" id="WP_067895333.1">
    <property type="nucleotide sequence ID" value="NZ_VSFG01000001.1"/>
</dbReference>
<sequence>MSLGLSIASNSALPHAELGELARAAEDAGYDAVFVAEVNGDALALCQPMIAATRSVAVGTAIANAALRPPVLTARTAVHLDDMSGGRFRLGLGLANAARNAQLGLPPLPPLQMIEEYVAVLRAALTGAPGFDGAVFRTGRVLFDRPPHRSDLPVHLAALGPRMLRLAGRVADGVILNLMSPDRAAEAVAVVRESAVAAGRDPADVEISCVVHTCLSDDAEVAARGARAVVPRYALHPAAPSLFGDPMDAVRERIRAGDFEGAARHVPQHVADSFVAHGDPAACRARVEEYRKAGVDMPVLYPIPVDGAWRYADVISRLAPAADLPPVTSERSVTDS</sequence>
<dbReference type="PANTHER" id="PTHR43244">
    <property type="match status" value="1"/>
</dbReference>
<gene>
    <name evidence="3" type="ORF">FXF69_07240</name>
</gene>
<evidence type="ECO:0000313" key="4">
    <source>
        <dbReference type="Proteomes" id="UP000323380"/>
    </source>
</evidence>
<proteinExistence type="predicted"/>
<dbReference type="Proteomes" id="UP000323380">
    <property type="component" value="Unassembled WGS sequence"/>
</dbReference>
<keyword evidence="1" id="KW-0560">Oxidoreductase</keyword>
<dbReference type="SUPFAM" id="SSF51679">
    <property type="entry name" value="Bacterial luciferase-like"/>
    <property type="match status" value="1"/>
</dbReference>
<keyword evidence="4" id="KW-1185">Reference proteome</keyword>
<organism evidence="3 4">
    <name type="scientific">Actinomadura chibensis</name>
    <dbReference type="NCBI Taxonomy" id="392828"/>
    <lineage>
        <taxon>Bacteria</taxon>
        <taxon>Bacillati</taxon>
        <taxon>Actinomycetota</taxon>
        <taxon>Actinomycetes</taxon>
        <taxon>Streptosporangiales</taxon>
        <taxon>Thermomonosporaceae</taxon>
        <taxon>Actinomadura</taxon>
    </lineage>
</organism>
<evidence type="ECO:0000313" key="3">
    <source>
        <dbReference type="EMBL" id="TYB48936.1"/>
    </source>
</evidence>
<dbReference type="AlphaFoldDB" id="A0A5D0NWM1"/>
<name>A0A5D0NWM1_9ACTN</name>
<dbReference type="InterPro" id="IPR011251">
    <property type="entry name" value="Luciferase-like_dom"/>
</dbReference>